<dbReference type="Proteomes" id="UP000789366">
    <property type="component" value="Unassembled WGS sequence"/>
</dbReference>
<organism evidence="1 2">
    <name type="scientific">Cetraspora pellucida</name>
    <dbReference type="NCBI Taxonomy" id="1433469"/>
    <lineage>
        <taxon>Eukaryota</taxon>
        <taxon>Fungi</taxon>
        <taxon>Fungi incertae sedis</taxon>
        <taxon>Mucoromycota</taxon>
        <taxon>Glomeromycotina</taxon>
        <taxon>Glomeromycetes</taxon>
        <taxon>Diversisporales</taxon>
        <taxon>Gigasporaceae</taxon>
        <taxon>Cetraspora</taxon>
    </lineage>
</organism>
<reference evidence="1" key="1">
    <citation type="submission" date="2021-06" db="EMBL/GenBank/DDBJ databases">
        <authorList>
            <person name="Kallberg Y."/>
            <person name="Tangrot J."/>
            <person name="Rosling A."/>
        </authorList>
    </citation>
    <scope>NUCLEOTIDE SEQUENCE</scope>
    <source>
        <strain evidence="1">28 12/20/2015</strain>
    </source>
</reference>
<protein>
    <submittedName>
        <fullName evidence="1">18057_t:CDS:1</fullName>
    </submittedName>
</protein>
<gene>
    <name evidence="1" type="ORF">SPELUC_LOCUS7015</name>
</gene>
<keyword evidence="2" id="KW-1185">Reference proteome</keyword>
<comment type="caution">
    <text evidence="1">The sequence shown here is derived from an EMBL/GenBank/DDBJ whole genome shotgun (WGS) entry which is preliminary data.</text>
</comment>
<feature type="non-terminal residue" evidence="1">
    <location>
        <position position="1"/>
    </location>
</feature>
<accession>A0ACA9MNE1</accession>
<evidence type="ECO:0000313" key="1">
    <source>
        <dbReference type="EMBL" id="CAG8598378.1"/>
    </source>
</evidence>
<sequence>ENSESEKHIVDEIKDYLNACYLFVMEAAWCIFKYRITLQSPFRYFLHPLDPEFNNLTYCRYNKLYCFSYVENLIDLYLLPSDTYLEERHEKCYQRIVKPYECNHVHVAQIDIIQLVNGVLYSTFQKAACVLGLLNDITENEQCFIKAISYNCILAQLRLLFCHLFLEGMLAQTIWQNYRDSLSADYINKKEEHDSKITQFGLPQPLSNITEIMRTRLQYNNYNILIKRRDEMTNLLNSEQKKIYQKIIDQSKKIILPCATTGLAALNYDGGCTTHSLFRILVEYSDDGCKYHIKLDDERAELIRNLEAVDVLLRELCNPNLPMSEKIFIRIEDFHQVAPFMDNIGNGIGEENGLMLDQIILDLRVLVFSHGQLYTALTRVHQQNDILILTEQEHSSNSFTTKNIVYSELLE</sequence>
<dbReference type="EMBL" id="CAJVPW010008919">
    <property type="protein sequence ID" value="CAG8598378.1"/>
    <property type="molecule type" value="Genomic_DNA"/>
</dbReference>
<evidence type="ECO:0000313" key="2">
    <source>
        <dbReference type="Proteomes" id="UP000789366"/>
    </source>
</evidence>
<proteinExistence type="predicted"/>
<name>A0ACA9MNE1_9GLOM</name>